<reference evidence="2 3" key="1">
    <citation type="submission" date="2017-11" db="EMBL/GenBank/DDBJ databases">
        <title>De-novo sequencing of pomegranate (Punica granatum L.) genome.</title>
        <authorList>
            <person name="Akparov Z."/>
            <person name="Amiraslanov A."/>
            <person name="Hajiyeva S."/>
            <person name="Abbasov M."/>
            <person name="Kaur K."/>
            <person name="Hamwieh A."/>
            <person name="Solovyev V."/>
            <person name="Salamov A."/>
            <person name="Braich B."/>
            <person name="Kosarev P."/>
            <person name="Mahmoud A."/>
            <person name="Hajiyev E."/>
            <person name="Babayeva S."/>
            <person name="Izzatullayeva V."/>
            <person name="Mammadov A."/>
            <person name="Mammadov A."/>
            <person name="Sharifova S."/>
            <person name="Ojaghi J."/>
            <person name="Eynullazada K."/>
            <person name="Bayramov B."/>
            <person name="Abdulazimova A."/>
            <person name="Shahmuradov I."/>
        </authorList>
    </citation>
    <scope>NUCLEOTIDE SEQUENCE [LARGE SCALE GENOMIC DNA]</scope>
    <source>
        <strain evidence="3">cv. AG2017</strain>
        <tissue evidence="2">Leaf</tissue>
    </source>
</reference>
<feature type="chain" id="PRO_5014168070" evidence="1">
    <location>
        <begin position="22"/>
        <end position="94"/>
    </location>
</feature>
<organism evidence="2 3">
    <name type="scientific">Punica granatum</name>
    <name type="common">Pomegranate</name>
    <dbReference type="NCBI Taxonomy" id="22663"/>
    <lineage>
        <taxon>Eukaryota</taxon>
        <taxon>Viridiplantae</taxon>
        <taxon>Streptophyta</taxon>
        <taxon>Embryophyta</taxon>
        <taxon>Tracheophyta</taxon>
        <taxon>Spermatophyta</taxon>
        <taxon>Magnoliopsida</taxon>
        <taxon>eudicotyledons</taxon>
        <taxon>Gunneridae</taxon>
        <taxon>Pentapetalae</taxon>
        <taxon>rosids</taxon>
        <taxon>malvids</taxon>
        <taxon>Myrtales</taxon>
        <taxon>Lythraceae</taxon>
        <taxon>Punica</taxon>
    </lineage>
</organism>
<name>A0A2I0LD93_PUNGR</name>
<gene>
    <name evidence="2" type="ORF">CRG98_001026</name>
</gene>
<evidence type="ECO:0000313" key="3">
    <source>
        <dbReference type="Proteomes" id="UP000233551"/>
    </source>
</evidence>
<sequence length="94" mass="10151">MAVLICPGVMATAIALTMVEAISVVTPLCVSSTGKCVGCTVWKNCMWMQASDRKERFVEGGEIKKRSGEFVECTSQTGKVKLLDVAYSNSLKLD</sequence>
<dbReference type="EMBL" id="PGOL01000038">
    <property type="protein sequence ID" value="PKI78649.1"/>
    <property type="molecule type" value="Genomic_DNA"/>
</dbReference>
<dbReference type="Proteomes" id="UP000233551">
    <property type="component" value="Unassembled WGS sequence"/>
</dbReference>
<comment type="caution">
    <text evidence="2">The sequence shown here is derived from an EMBL/GenBank/DDBJ whole genome shotgun (WGS) entry which is preliminary data.</text>
</comment>
<evidence type="ECO:0000313" key="2">
    <source>
        <dbReference type="EMBL" id="PKI78649.1"/>
    </source>
</evidence>
<evidence type="ECO:0000256" key="1">
    <source>
        <dbReference type="SAM" id="SignalP"/>
    </source>
</evidence>
<feature type="signal peptide" evidence="1">
    <location>
        <begin position="1"/>
        <end position="21"/>
    </location>
</feature>
<protein>
    <submittedName>
        <fullName evidence="2">Uncharacterized protein</fullName>
    </submittedName>
</protein>
<accession>A0A2I0LD93</accession>
<keyword evidence="3" id="KW-1185">Reference proteome</keyword>
<proteinExistence type="predicted"/>
<keyword evidence="1" id="KW-0732">Signal</keyword>
<dbReference type="AlphaFoldDB" id="A0A2I0LD93"/>